<name>A0A1I2XE78_9FIRM</name>
<dbReference type="Pfam" id="PF13531">
    <property type="entry name" value="SBP_bac_11"/>
    <property type="match status" value="1"/>
</dbReference>
<comment type="similarity">
    <text evidence="1">Belongs to the bacterial solute-binding protein ModA family.</text>
</comment>
<dbReference type="NCBIfam" id="TIGR01256">
    <property type="entry name" value="modA"/>
    <property type="match status" value="1"/>
</dbReference>
<dbReference type="Gene3D" id="3.40.190.10">
    <property type="entry name" value="Periplasmic binding protein-like II"/>
    <property type="match status" value="2"/>
</dbReference>
<dbReference type="InterPro" id="IPR050682">
    <property type="entry name" value="ModA/WtpA"/>
</dbReference>
<dbReference type="SUPFAM" id="SSF53850">
    <property type="entry name" value="Periplasmic binding protein-like II"/>
    <property type="match status" value="1"/>
</dbReference>
<feature type="binding site" evidence="5">
    <location>
        <position position="152"/>
    </location>
    <ligand>
        <name>molybdate</name>
        <dbReference type="ChEBI" id="CHEBI:36264"/>
    </ligand>
</feature>
<gene>
    <name evidence="7" type="ORF">SAMN05660649_03876</name>
</gene>
<evidence type="ECO:0000256" key="4">
    <source>
        <dbReference type="ARBA" id="ARBA00022729"/>
    </source>
</evidence>
<feature type="binding site" evidence="5">
    <location>
        <position position="72"/>
    </location>
    <ligand>
        <name>molybdate</name>
        <dbReference type="ChEBI" id="CHEBI:36264"/>
    </ligand>
</feature>
<evidence type="ECO:0000256" key="6">
    <source>
        <dbReference type="SAM" id="SignalP"/>
    </source>
</evidence>
<dbReference type="PANTHER" id="PTHR30632:SF0">
    <property type="entry name" value="SULFATE-BINDING PROTEIN"/>
    <property type="match status" value="1"/>
</dbReference>
<dbReference type="InterPro" id="IPR005950">
    <property type="entry name" value="ModA"/>
</dbReference>
<dbReference type="EMBL" id="FOOX01000016">
    <property type="protein sequence ID" value="SFH10341.1"/>
    <property type="molecule type" value="Genomic_DNA"/>
</dbReference>
<dbReference type="AlphaFoldDB" id="A0A1I2XE78"/>
<evidence type="ECO:0000256" key="1">
    <source>
        <dbReference type="ARBA" id="ARBA00009175"/>
    </source>
</evidence>
<evidence type="ECO:0000313" key="7">
    <source>
        <dbReference type="EMBL" id="SFH10341.1"/>
    </source>
</evidence>
<feature type="binding site" evidence="5">
    <location>
        <position position="179"/>
    </location>
    <ligand>
        <name>molybdate</name>
        <dbReference type="ChEBI" id="CHEBI:36264"/>
    </ligand>
</feature>
<dbReference type="GO" id="GO:0030973">
    <property type="term" value="F:molybdate ion binding"/>
    <property type="evidence" value="ECO:0007669"/>
    <property type="project" value="UniProtKB-ARBA"/>
</dbReference>
<dbReference type="RefSeq" id="WP_092473430.1">
    <property type="nucleotide sequence ID" value="NZ_FOOX01000016.1"/>
</dbReference>
<protein>
    <submittedName>
        <fullName evidence="7">Molybdate transport system substrate-binding protein</fullName>
    </submittedName>
</protein>
<dbReference type="PROSITE" id="PS51257">
    <property type="entry name" value="PROKAR_LIPOPROTEIN"/>
    <property type="match status" value="1"/>
</dbReference>
<organism evidence="7 8">
    <name type="scientific">Desulfotruncus arcticus DSM 17038</name>
    <dbReference type="NCBI Taxonomy" id="1121424"/>
    <lineage>
        <taxon>Bacteria</taxon>
        <taxon>Bacillati</taxon>
        <taxon>Bacillota</taxon>
        <taxon>Clostridia</taxon>
        <taxon>Eubacteriales</taxon>
        <taxon>Desulfallaceae</taxon>
        <taxon>Desulfotruncus</taxon>
    </lineage>
</organism>
<keyword evidence="3 5" id="KW-0479">Metal-binding</keyword>
<sequence length="261" mass="28094">MKKRYIFLGLLIFIAFALAGCGSNQGQPGTEVEQVKLTISAAASLQDAAAELKDIYQEEHSGVDITYNFASSGTLQKQIEEGAPADLFISAGKKQMDALADKGLIIESSRVTLLSNELVLIAGQDSGLTGFDDLTGDGVKQISIGTPETVPAGSYAKEALINLKLWDQIQPKLVPAKDVRQVLQYVETGNVDAGMVYRSDAMAGQKIKVIASAPEDSHKPIEYPMAVIKSTKHQKETEDFAAFLQSDEAAKVFDNYGFTAK</sequence>
<feature type="signal peptide" evidence="6">
    <location>
        <begin position="1"/>
        <end position="19"/>
    </location>
</feature>
<accession>A0A1I2XE78</accession>
<dbReference type="PANTHER" id="PTHR30632">
    <property type="entry name" value="MOLYBDATE-BINDING PERIPLASMIC PROTEIN"/>
    <property type="match status" value="1"/>
</dbReference>
<proteinExistence type="inferred from homology"/>
<dbReference type="GO" id="GO:0015689">
    <property type="term" value="P:molybdate ion transport"/>
    <property type="evidence" value="ECO:0007669"/>
    <property type="project" value="InterPro"/>
</dbReference>
<dbReference type="OrthoDB" id="9785015at2"/>
<dbReference type="STRING" id="341036.SAMN05660649_03876"/>
<dbReference type="Proteomes" id="UP000199337">
    <property type="component" value="Unassembled WGS sequence"/>
</dbReference>
<dbReference type="PIRSF" id="PIRSF004846">
    <property type="entry name" value="ModA"/>
    <property type="match status" value="1"/>
</dbReference>
<evidence type="ECO:0000256" key="3">
    <source>
        <dbReference type="ARBA" id="ARBA00022723"/>
    </source>
</evidence>
<dbReference type="CDD" id="cd13537">
    <property type="entry name" value="PBP2_YvgL_like"/>
    <property type="match status" value="1"/>
</dbReference>
<evidence type="ECO:0000256" key="5">
    <source>
        <dbReference type="PIRSR" id="PIRSR004846-1"/>
    </source>
</evidence>
<reference evidence="8" key="1">
    <citation type="submission" date="2016-10" db="EMBL/GenBank/DDBJ databases">
        <authorList>
            <person name="Varghese N."/>
            <person name="Submissions S."/>
        </authorList>
    </citation>
    <scope>NUCLEOTIDE SEQUENCE [LARGE SCALE GENOMIC DNA]</scope>
    <source>
        <strain evidence="8">DSM 17038</strain>
    </source>
</reference>
<dbReference type="FunFam" id="3.40.190.10:FF:000035">
    <property type="entry name" value="Molybdate ABC transporter substrate-binding protein"/>
    <property type="match status" value="1"/>
</dbReference>
<feature type="chain" id="PRO_5038816031" evidence="6">
    <location>
        <begin position="20"/>
        <end position="261"/>
    </location>
</feature>
<evidence type="ECO:0000256" key="2">
    <source>
        <dbReference type="ARBA" id="ARBA00022505"/>
    </source>
</evidence>
<evidence type="ECO:0000313" key="8">
    <source>
        <dbReference type="Proteomes" id="UP000199337"/>
    </source>
</evidence>
<keyword evidence="8" id="KW-1185">Reference proteome</keyword>
<dbReference type="InterPro" id="IPR041879">
    <property type="entry name" value="YvgL-like_PBP2"/>
</dbReference>
<feature type="binding site" evidence="5">
    <location>
        <position position="44"/>
    </location>
    <ligand>
        <name>molybdate</name>
        <dbReference type="ChEBI" id="CHEBI:36264"/>
    </ligand>
</feature>
<dbReference type="GO" id="GO:1901359">
    <property type="term" value="F:tungstate binding"/>
    <property type="evidence" value="ECO:0007669"/>
    <property type="project" value="UniProtKB-ARBA"/>
</dbReference>
<feature type="binding site" evidence="5">
    <location>
        <position position="197"/>
    </location>
    <ligand>
        <name>molybdate</name>
        <dbReference type="ChEBI" id="CHEBI:36264"/>
    </ligand>
</feature>
<keyword evidence="4 6" id="KW-0732">Signal</keyword>
<keyword evidence="2 5" id="KW-0500">Molybdenum</keyword>
<dbReference type="GO" id="GO:0046872">
    <property type="term" value="F:metal ion binding"/>
    <property type="evidence" value="ECO:0007669"/>
    <property type="project" value="UniProtKB-KW"/>
</dbReference>